<evidence type="ECO:0000313" key="2">
    <source>
        <dbReference type="EMBL" id="KAF5380205.1"/>
    </source>
</evidence>
<organism evidence="2 3">
    <name type="scientific">Collybiopsis confluens</name>
    <dbReference type="NCBI Taxonomy" id="2823264"/>
    <lineage>
        <taxon>Eukaryota</taxon>
        <taxon>Fungi</taxon>
        <taxon>Dikarya</taxon>
        <taxon>Basidiomycota</taxon>
        <taxon>Agaricomycotina</taxon>
        <taxon>Agaricomycetes</taxon>
        <taxon>Agaricomycetidae</taxon>
        <taxon>Agaricales</taxon>
        <taxon>Marasmiineae</taxon>
        <taxon>Omphalotaceae</taxon>
        <taxon>Collybiopsis</taxon>
    </lineage>
</organism>
<dbReference type="SUPFAM" id="SSF56112">
    <property type="entry name" value="Protein kinase-like (PK-like)"/>
    <property type="match status" value="1"/>
</dbReference>
<dbReference type="GO" id="GO:0004672">
    <property type="term" value="F:protein kinase activity"/>
    <property type="evidence" value="ECO:0007669"/>
    <property type="project" value="InterPro"/>
</dbReference>
<dbReference type="PROSITE" id="PS50011">
    <property type="entry name" value="PROTEIN_KINASE_DOM"/>
    <property type="match status" value="1"/>
</dbReference>
<dbReference type="Proteomes" id="UP000518752">
    <property type="component" value="Unassembled WGS sequence"/>
</dbReference>
<dbReference type="InterPro" id="IPR000719">
    <property type="entry name" value="Prot_kinase_dom"/>
</dbReference>
<dbReference type="Pfam" id="PF00069">
    <property type="entry name" value="Pkinase"/>
    <property type="match status" value="1"/>
</dbReference>
<dbReference type="EMBL" id="JAACJN010000065">
    <property type="protein sequence ID" value="KAF5380205.1"/>
    <property type="molecule type" value="Genomic_DNA"/>
</dbReference>
<evidence type="ECO:0000313" key="3">
    <source>
        <dbReference type="Proteomes" id="UP000518752"/>
    </source>
</evidence>
<dbReference type="InterPro" id="IPR011009">
    <property type="entry name" value="Kinase-like_dom_sf"/>
</dbReference>
<dbReference type="InterPro" id="IPR008271">
    <property type="entry name" value="Ser/Thr_kinase_AS"/>
</dbReference>
<keyword evidence="3" id="KW-1185">Reference proteome</keyword>
<proteinExistence type="predicted"/>
<name>A0A8H5HBX8_9AGAR</name>
<dbReference type="AlphaFoldDB" id="A0A8H5HBX8"/>
<reference evidence="2 3" key="1">
    <citation type="journal article" date="2020" name="ISME J.">
        <title>Uncovering the hidden diversity of litter-decomposition mechanisms in mushroom-forming fungi.</title>
        <authorList>
            <person name="Floudas D."/>
            <person name="Bentzer J."/>
            <person name="Ahren D."/>
            <person name="Johansson T."/>
            <person name="Persson P."/>
            <person name="Tunlid A."/>
        </authorList>
    </citation>
    <scope>NUCLEOTIDE SEQUENCE [LARGE SCALE GENOMIC DNA]</scope>
    <source>
        <strain evidence="2 3">CBS 406.79</strain>
    </source>
</reference>
<evidence type="ECO:0000259" key="1">
    <source>
        <dbReference type="PROSITE" id="PS50011"/>
    </source>
</evidence>
<gene>
    <name evidence="2" type="ORF">D9757_008188</name>
</gene>
<protein>
    <recommendedName>
        <fullName evidence="1">Protein kinase domain-containing protein</fullName>
    </recommendedName>
</protein>
<accession>A0A8H5HBX8</accession>
<dbReference type="OrthoDB" id="4062651at2759"/>
<feature type="domain" description="Protein kinase" evidence="1">
    <location>
        <begin position="1"/>
        <end position="151"/>
    </location>
</feature>
<dbReference type="GO" id="GO:0005524">
    <property type="term" value="F:ATP binding"/>
    <property type="evidence" value="ECO:0007669"/>
    <property type="project" value="InterPro"/>
</dbReference>
<dbReference type="PROSITE" id="PS00108">
    <property type="entry name" value="PROTEIN_KINASE_ST"/>
    <property type="match status" value="1"/>
</dbReference>
<sequence length="151" mass="17042">MESRTLDDFTRERKLITSTRFWSMHQVAHLDIKPDNLVYHPDTFQLQIINFDVAVLLANHDQKISGCRGTEGWMAPEVKSGKPFNPFLADRYSCGLVIEKVVLTASNADRVNGRAQIYHASQLHSFAVRLTAEKPGRRPPLKLARNLGLGT</sequence>
<dbReference type="Gene3D" id="1.10.510.10">
    <property type="entry name" value="Transferase(Phosphotransferase) domain 1"/>
    <property type="match status" value="1"/>
</dbReference>
<comment type="caution">
    <text evidence="2">The sequence shown here is derived from an EMBL/GenBank/DDBJ whole genome shotgun (WGS) entry which is preliminary data.</text>
</comment>